<name>A0A3P6T0A4_DIBLA</name>
<dbReference type="AlphaFoldDB" id="A0A3P6T0A4"/>
<evidence type="ECO:0000256" key="1">
    <source>
        <dbReference type="SAM" id="Phobius"/>
    </source>
</evidence>
<reference evidence="2 3" key="1">
    <citation type="submission" date="2018-11" db="EMBL/GenBank/DDBJ databases">
        <authorList>
            <consortium name="Pathogen Informatics"/>
        </authorList>
    </citation>
    <scope>NUCLEOTIDE SEQUENCE [LARGE SCALE GENOMIC DNA]</scope>
</reference>
<dbReference type="EMBL" id="UYRU01042226">
    <property type="protein sequence ID" value="VDK73775.1"/>
    <property type="molecule type" value="Genomic_DNA"/>
</dbReference>
<feature type="transmembrane region" description="Helical" evidence="1">
    <location>
        <begin position="141"/>
        <end position="160"/>
    </location>
</feature>
<keyword evidence="1" id="KW-1133">Transmembrane helix</keyword>
<protein>
    <submittedName>
        <fullName evidence="2">Uncharacterized protein</fullName>
    </submittedName>
</protein>
<accession>A0A3P6T0A4</accession>
<keyword evidence="1" id="KW-0812">Transmembrane</keyword>
<evidence type="ECO:0000313" key="3">
    <source>
        <dbReference type="Proteomes" id="UP000281553"/>
    </source>
</evidence>
<evidence type="ECO:0000313" key="2">
    <source>
        <dbReference type="EMBL" id="VDK73775.1"/>
    </source>
</evidence>
<keyword evidence="1" id="KW-0472">Membrane</keyword>
<proteinExistence type="predicted"/>
<keyword evidence="3" id="KW-1185">Reference proteome</keyword>
<feature type="transmembrane region" description="Helical" evidence="1">
    <location>
        <begin position="35"/>
        <end position="60"/>
    </location>
</feature>
<gene>
    <name evidence="2" type="ORF">DILT_LOCUS2522</name>
</gene>
<dbReference type="Proteomes" id="UP000281553">
    <property type="component" value="Unassembled WGS sequence"/>
</dbReference>
<sequence length="190" mass="21583">MIPQTLIMQWDGTKCNCLDTDLSYAMLVSLYTETFVRFGLTAVISVIILGVSCYKIIYWVHNTPPEQLLDTWNVVYLPGTTKEQLQAFSRPQGWLTTSLCTVPLSVNFLVISIYDTGYKFLCAVGLCTLNLDSSLYRIDRLMTDILLLLMPIIITVYIPALRELTVRFWQALTSLGVKLRKGECMVRDHG</sequence>
<dbReference type="OrthoDB" id="6301752at2759"/>
<organism evidence="2 3">
    <name type="scientific">Dibothriocephalus latus</name>
    <name type="common">Fish tapeworm</name>
    <name type="synonym">Diphyllobothrium latum</name>
    <dbReference type="NCBI Taxonomy" id="60516"/>
    <lineage>
        <taxon>Eukaryota</taxon>
        <taxon>Metazoa</taxon>
        <taxon>Spiralia</taxon>
        <taxon>Lophotrochozoa</taxon>
        <taxon>Platyhelminthes</taxon>
        <taxon>Cestoda</taxon>
        <taxon>Eucestoda</taxon>
        <taxon>Diphyllobothriidea</taxon>
        <taxon>Diphyllobothriidae</taxon>
        <taxon>Dibothriocephalus</taxon>
    </lineage>
</organism>